<evidence type="ECO:0000313" key="5">
    <source>
        <dbReference type="EMBL" id="RDI59739.1"/>
    </source>
</evidence>
<keyword evidence="2 5" id="KW-0238">DNA-binding</keyword>
<accession>A0A370HMM0</accession>
<dbReference type="PROSITE" id="PS00041">
    <property type="entry name" value="HTH_ARAC_FAMILY_1"/>
    <property type="match status" value="1"/>
</dbReference>
<protein>
    <submittedName>
        <fullName evidence="5">AraC-like DNA-binding protein</fullName>
    </submittedName>
</protein>
<feature type="domain" description="HTH araC/xylS-type" evidence="4">
    <location>
        <begin position="213"/>
        <end position="314"/>
    </location>
</feature>
<dbReference type="Gene3D" id="1.10.10.60">
    <property type="entry name" value="Homeodomain-like"/>
    <property type="match status" value="1"/>
</dbReference>
<dbReference type="Proteomes" id="UP000254869">
    <property type="component" value="Unassembled WGS sequence"/>
</dbReference>
<gene>
    <name evidence="5" type="ORF">DFR76_11771</name>
</gene>
<dbReference type="EMBL" id="QQBC01000017">
    <property type="protein sequence ID" value="RDI59739.1"/>
    <property type="molecule type" value="Genomic_DNA"/>
</dbReference>
<dbReference type="PANTHER" id="PTHR46796:SF6">
    <property type="entry name" value="ARAC SUBFAMILY"/>
    <property type="match status" value="1"/>
</dbReference>
<evidence type="ECO:0000256" key="3">
    <source>
        <dbReference type="ARBA" id="ARBA00023163"/>
    </source>
</evidence>
<keyword evidence="6" id="KW-1185">Reference proteome</keyword>
<dbReference type="PANTHER" id="PTHR46796">
    <property type="entry name" value="HTH-TYPE TRANSCRIPTIONAL ACTIVATOR RHAS-RELATED"/>
    <property type="match status" value="1"/>
</dbReference>
<dbReference type="InterPro" id="IPR020449">
    <property type="entry name" value="Tscrpt_reg_AraC-type_HTH"/>
</dbReference>
<dbReference type="Pfam" id="PF14525">
    <property type="entry name" value="AraC_binding_2"/>
    <property type="match status" value="1"/>
</dbReference>
<comment type="caution">
    <text evidence="5">The sequence shown here is derived from an EMBL/GenBank/DDBJ whole genome shotgun (WGS) entry which is preliminary data.</text>
</comment>
<evidence type="ECO:0000256" key="2">
    <source>
        <dbReference type="ARBA" id="ARBA00023125"/>
    </source>
</evidence>
<keyword evidence="3" id="KW-0804">Transcription</keyword>
<dbReference type="InterPro" id="IPR018060">
    <property type="entry name" value="HTH_AraC"/>
</dbReference>
<sequence>MATVLNSDLMDPRDRAEAISTAVQEAAGPSYFAPATPGGQIRARFEMWRLGSIELRRALMSGFTVVRTAKQIRQSPAGMMSFNVQHLTSSRVVHAGTRAEYGPEQMFGIDFDLPYEVEWSGGRVSTLLVPLDGLGVPVDTVHSALRSPRRSPLYGLLVDHLEAMVRSADALEADPAAGQLGEACVDLVRAFLLSAVTPNAADGTALPEDVLLSRIRDHVDRHLADPELGPSALAQAHNISVRYLYKLCNSAGLSLEQWIIGQRLEHARAELEHRDARHRSIAAIAYASGFRDPSHFARRFRNAFGATPSEWRRENGC</sequence>
<proteinExistence type="predicted"/>
<dbReference type="STRING" id="1210086.GCA_001613105_06699"/>
<dbReference type="InterPro" id="IPR050204">
    <property type="entry name" value="AraC_XylS_family_regulators"/>
</dbReference>
<dbReference type="PRINTS" id="PR00032">
    <property type="entry name" value="HTHARAC"/>
</dbReference>
<dbReference type="InterPro" id="IPR018062">
    <property type="entry name" value="HTH_AraC-typ_CS"/>
</dbReference>
<dbReference type="PROSITE" id="PS01124">
    <property type="entry name" value="HTH_ARAC_FAMILY_2"/>
    <property type="match status" value="1"/>
</dbReference>
<evidence type="ECO:0000256" key="1">
    <source>
        <dbReference type="ARBA" id="ARBA00023015"/>
    </source>
</evidence>
<dbReference type="AlphaFoldDB" id="A0A370HMM0"/>
<dbReference type="SUPFAM" id="SSF46689">
    <property type="entry name" value="Homeodomain-like"/>
    <property type="match status" value="1"/>
</dbReference>
<keyword evidence="1" id="KW-0805">Transcription regulation</keyword>
<evidence type="ECO:0000313" key="6">
    <source>
        <dbReference type="Proteomes" id="UP000254869"/>
    </source>
</evidence>
<dbReference type="RefSeq" id="WP_068006244.1">
    <property type="nucleotide sequence ID" value="NZ_QQBC01000017.1"/>
</dbReference>
<dbReference type="GO" id="GO:0003700">
    <property type="term" value="F:DNA-binding transcription factor activity"/>
    <property type="evidence" value="ECO:0007669"/>
    <property type="project" value="InterPro"/>
</dbReference>
<dbReference type="InterPro" id="IPR035418">
    <property type="entry name" value="AraC-bd_2"/>
</dbReference>
<evidence type="ECO:0000259" key="4">
    <source>
        <dbReference type="PROSITE" id="PS01124"/>
    </source>
</evidence>
<reference evidence="5 6" key="1">
    <citation type="submission" date="2018-07" db="EMBL/GenBank/DDBJ databases">
        <title>Genomic Encyclopedia of Type Strains, Phase IV (KMG-IV): sequencing the most valuable type-strain genomes for metagenomic binning, comparative biology and taxonomic classification.</title>
        <authorList>
            <person name="Goeker M."/>
        </authorList>
    </citation>
    <scope>NUCLEOTIDE SEQUENCE [LARGE SCALE GENOMIC DNA]</scope>
    <source>
        <strain evidence="5 6">DSM 44290</strain>
    </source>
</reference>
<dbReference type="Pfam" id="PF12833">
    <property type="entry name" value="HTH_18"/>
    <property type="match status" value="1"/>
</dbReference>
<dbReference type="SMART" id="SM00342">
    <property type="entry name" value="HTH_ARAC"/>
    <property type="match status" value="1"/>
</dbReference>
<name>A0A370HMM0_9NOCA</name>
<organism evidence="5 6">
    <name type="scientific">Nocardia pseudobrasiliensis</name>
    <dbReference type="NCBI Taxonomy" id="45979"/>
    <lineage>
        <taxon>Bacteria</taxon>
        <taxon>Bacillati</taxon>
        <taxon>Actinomycetota</taxon>
        <taxon>Actinomycetes</taxon>
        <taxon>Mycobacteriales</taxon>
        <taxon>Nocardiaceae</taxon>
        <taxon>Nocardia</taxon>
    </lineage>
</organism>
<dbReference type="GO" id="GO:0043565">
    <property type="term" value="F:sequence-specific DNA binding"/>
    <property type="evidence" value="ECO:0007669"/>
    <property type="project" value="InterPro"/>
</dbReference>
<dbReference type="InterPro" id="IPR009057">
    <property type="entry name" value="Homeodomain-like_sf"/>
</dbReference>